<comment type="caution">
    <text evidence="2">The sequence shown here is derived from an EMBL/GenBank/DDBJ whole genome shotgun (WGS) entry which is preliminary data.</text>
</comment>
<evidence type="ECO:0000256" key="1">
    <source>
        <dbReference type="SAM" id="MobiDB-lite"/>
    </source>
</evidence>
<evidence type="ECO:0000313" key="3">
    <source>
        <dbReference type="EMBL" id="GBH15373.1"/>
    </source>
</evidence>
<gene>
    <name evidence="2" type="ORF">KPSA1_06561</name>
    <name evidence="3" type="ORF">KPSA3_01298</name>
</gene>
<evidence type="ECO:0000313" key="5">
    <source>
        <dbReference type="Proteomes" id="UP000248291"/>
    </source>
</evidence>
<organism evidence="2 4">
    <name type="scientific">Pseudomonas syringae pv. actinidiae</name>
    <dbReference type="NCBI Taxonomy" id="103796"/>
    <lineage>
        <taxon>Bacteria</taxon>
        <taxon>Pseudomonadati</taxon>
        <taxon>Pseudomonadota</taxon>
        <taxon>Gammaproteobacteria</taxon>
        <taxon>Pseudomonadales</taxon>
        <taxon>Pseudomonadaceae</taxon>
        <taxon>Pseudomonas</taxon>
        <taxon>Pseudomonas syringae</taxon>
    </lineage>
</organism>
<dbReference type="AlphaFoldDB" id="A0A2V0QQI0"/>
<evidence type="ECO:0000313" key="2">
    <source>
        <dbReference type="EMBL" id="GBH13080.1"/>
    </source>
</evidence>
<name>A0A2V0QQI0_PSESF</name>
<accession>A0A2V0QQI0</accession>
<feature type="compositionally biased region" description="Basic and acidic residues" evidence="1">
    <location>
        <begin position="35"/>
        <end position="47"/>
    </location>
</feature>
<dbReference type="Proteomes" id="UP000248291">
    <property type="component" value="Unassembled WGS sequence"/>
</dbReference>
<reference evidence="3 5" key="2">
    <citation type="submission" date="2018-04" db="EMBL/GenBank/DDBJ databases">
        <title>Draft genome sequence of Pseudomonas syringae pv. actinidiae biovar 3 strains isolated from kiwifruit in Kagawa prefecture.</title>
        <authorList>
            <person name="Tabuchi M."/>
            <person name="Saito M."/>
            <person name="Fujiwara S."/>
            <person name="Sasa N."/>
            <person name="Akimitsu K."/>
            <person name="Gomi K."/>
            <person name="Konishi-Sugita S."/>
            <person name="Hamano K."/>
            <person name="Kataoka I."/>
        </authorList>
    </citation>
    <scope>NUCLEOTIDE SEQUENCE [LARGE SCALE GENOMIC DNA]</scope>
    <source>
        <strain evidence="3 5">MAFF212211</strain>
    </source>
</reference>
<reference evidence="2 4" key="1">
    <citation type="submission" date="2018-04" db="EMBL/GenBank/DDBJ databases">
        <title>Draft genome sequence of Pseudomonas syringae pv. actinidiae biovar 1 strains isolated from kiwifruit in Kagawa prefecture.</title>
        <authorList>
            <person name="Tabuchi M."/>
            <person name="Saito M."/>
            <person name="Fujiwara S."/>
            <person name="Sasa N."/>
            <person name="Akimitsu K."/>
            <person name="Gomi K."/>
            <person name="Konishi-Sugita S."/>
            <person name="Hamano K."/>
            <person name="Kataoka I."/>
        </authorList>
    </citation>
    <scope>NUCLEOTIDE SEQUENCE [LARGE SCALE GENOMIC DNA]</scope>
    <source>
        <strain evidence="2 4">MAFF212206</strain>
    </source>
</reference>
<sequence>MSTLGSAEAGSFIPGCFIEWHEPEQAQERALYQMKEDPRTRGSELAREGGSAGP</sequence>
<proteinExistence type="predicted"/>
<dbReference type="Proteomes" id="UP000247480">
    <property type="component" value="Unassembled WGS sequence"/>
</dbReference>
<protein>
    <submittedName>
        <fullName evidence="2">UDP-N-acetylmuramyl tripeptide synthase</fullName>
    </submittedName>
</protein>
<evidence type="ECO:0000313" key="4">
    <source>
        <dbReference type="Proteomes" id="UP000247480"/>
    </source>
</evidence>
<dbReference type="EMBL" id="BGJZ01000341">
    <property type="protein sequence ID" value="GBH13080.1"/>
    <property type="molecule type" value="Genomic_DNA"/>
</dbReference>
<feature type="region of interest" description="Disordered" evidence="1">
    <location>
        <begin position="35"/>
        <end position="54"/>
    </location>
</feature>
<dbReference type="EMBL" id="BGKA01000042">
    <property type="protein sequence ID" value="GBH15373.1"/>
    <property type="molecule type" value="Genomic_DNA"/>
</dbReference>